<keyword evidence="5 7" id="KW-0472">Membrane</keyword>
<dbReference type="EMBL" id="JAINZZ010000031">
    <property type="protein sequence ID" value="MBY8880404.1"/>
    <property type="molecule type" value="Genomic_DNA"/>
</dbReference>
<feature type="transmembrane region" description="Helical" evidence="7">
    <location>
        <begin position="192"/>
        <end position="209"/>
    </location>
</feature>
<feature type="domain" description="Phage shock protein PspC N-terminal" evidence="8">
    <location>
        <begin position="92"/>
        <end position="148"/>
    </location>
</feature>
<keyword evidence="4 7" id="KW-1133">Transmembrane helix</keyword>
<evidence type="ECO:0000256" key="1">
    <source>
        <dbReference type="ARBA" id="ARBA00004162"/>
    </source>
</evidence>
<evidence type="ECO:0000256" key="7">
    <source>
        <dbReference type="SAM" id="Phobius"/>
    </source>
</evidence>
<keyword evidence="3 7" id="KW-0812">Transmembrane</keyword>
<keyword evidence="2" id="KW-1003">Cell membrane</keyword>
<dbReference type="RefSeq" id="WP_222965401.1">
    <property type="nucleotide sequence ID" value="NZ_JAINZZ010000031.1"/>
</dbReference>
<organism evidence="9 10">
    <name type="scientific">Actinacidiphila acidipaludis</name>
    <dbReference type="NCBI Taxonomy" id="2873382"/>
    <lineage>
        <taxon>Bacteria</taxon>
        <taxon>Bacillati</taxon>
        <taxon>Actinomycetota</taxon>
        <taxon>Actinomycetes</taxon>
        <taxon>Kitasatosporales</taxon>
        <taxon>Streptomycetaceae</taxon>
        <taxon>Actinacidiphila</taxon>
    </lineage>
</organism>
<evidence type="ECO:0000256" key="3">
    <source>
        <dbReference type="ARBA" id="ARBA00022692"/>
    </source>
</evidence>
<dbReference type="InterPro" id="IPR052027">
    <property type="entry name" value="PspC"/>
</dbReference>
<evidence type="ECO:0000313" key="9">
    <source>
        <dbReference type="EMBL" id="MBY8880404.1"/>
    </source>
</evidence>
<dbReference type="Pfam" id="PF04024">
    <property type="entry name" value="PspC"/>
    <property type="match status" value="1"/>
</dbReference>
<feature type="region of interest" description="Disordered" evidence="6">
    <location>
        <begin position="1"/>
        <end position="96"/>
    </location>
</feature>
<evidence type="ECO:0000256" key="6">
    <source>
        <dbReference type="SAM" id="MobiDB-lite"/>
    </source>
</evidence>
<feature type="compositionally biased region" description="Basic and acidic residues" evidence="6">
    <location>
        <begin position="76"/>
        <end position="90"/>
    </location>
</feature>
<proteinExistence type="predicted"/>
<name>A0ABS7QB81_9ACTN</name>
<gene>
    <name evidence="9" type="ORF">K7862_22595</name>
</gene>
<dbReference type="Proteomes" id="UP000778578">
    <property type="component" value="Unassembled WGS sequence"/>
</dbReference>
<dbReference type="PANTHER" id="PTHR33885">
    <property type="entry name" value="PHAGE SHOCK PROTEIN C"/>
    <property type="match status" value="1"/>
</dbReference>
<comment type="caution">
    <text evidence="9">The sequence shown here is derived from an EMBL/GenBank/DDBJ whole genome shotgun (WGS) entry which is preliminary data.</text>
</comment>
<feature type="transmembrane region" description="Helical" evidence="7">
    <location>
        <begin position="332"/>
        <end position="351"/>
    </location>
</feature>
<feature type="compositionally biased region" description="Acidic residues" evidence="6">
    <location>
        <begin position="61"/>
        <end position="70"/>
    </location>
</feature>
<evidence type="ECO:0000313" key="10">
    <source>
        <dbReference type="Proteomes" id="UP000778578"/>
    </source>
</evidence>
<feature type="transmembrane region" description="Helical" evidence="7">
    <location>
        <begin position="298"/>
        <end position="320"/>
    </location>
</feature>
<accession>A0ABS7QB81</accession>
<keyword evidence="10" id="KW-1185">Reference proteome</keyword>
<sequence>MTDQPPGRHTPEPEHEPEHGPRPGDAPGHGRADTRTGASADAPGGGPRPGRTGATRVSAEDVADADDDGGGNDNGGGDRGDPGDDGDASRPRLRRGRDRDKVIAGVCHGAGRFFGVDPVIFRVVLVVLSLTGGIGLIVYGMGWLVIPQDGEDESEAHRLLSGRIEGAPLTAVLMTLVGCGLYASMIGNGGNQAFSLLLLTGTAAAVYWSQQRRRMAAAGEVPVPGTGPGGGSRVATAVPDAPPAVQAPPEPGAAPSWWREPLTKEPGYLWGPDDGPYGAEDRAVWRERKRQVRREHSSWLFGLLVFLLTVTALAVGTGVAWPYQPTAVSVEIGLASALGVLGVAFVVASFAGRARGGTTFFAVLTIAALIGTATLPKSGQGVGRSTWRPLTAAAVQSSYERGAGTATLDLTRVALDGRTVTTRVEIGAGQAEVLLPRNAVVTIDYDLGVGELVLPGTVNDGVQVHGGRHGTRTFAVPRGTVSSGTIRLDVHVGVGQVKVVR</sequence>
<evidence type="ECO:0000256" key="5">
    <source>
        <dbReference type="ARBA" id="ARBA00023136"/>
    </source>
</evidence>
<reference evidence="9 10" key="1">
    <citation type="submission" date="2021-08" db="EMBL/GenBank/DDBJ databases">
        <title>WGS of actinomycetes from Thailand.</title>
        <authorList>
            <person name="Thawai C."/>
        </authorList>
    </citation>
    <scope>NUCLEOTIDE SEQUENCE [LARGE SCALE GENOMIC DNA]</scope>
    <source>
        <strain evidence="9 10">PLK6-54</strain>
    </source>
</reference>
<evidence type="ECO:0000259" key="8">
    <source>
        <dbReference type="Pfam" id="PF04024"/>
    </source>
</evidence>
<feature type="transmembrane region" description="Helical" evidence="7">
    <location>
        <begin position="119"/>
        <end position="146"/>
    </location>
</feature>
<feature type="compositionally biased region" description="Basic and acidic residues" evidence="6">
    <location>
        <begin position="9"/>
        <end position="34"/>
    </location>
</feature>
<comment type="subcellular location">
    <subcellularLocation>
        <location evidence="1">Cell membrane</location>
        <topology evidence="1">Single-pass membrane protein</topology>
    </subcellularLocation>
</comment>
<evidence type="ECO:0000256" key="4">
    <source>
        <dbReference type="ARBA" id="ARBA00022989"/>
    </source>
</evidence>
<protein>
    <submittedName>
        <fullName evidence="9">PspC domain-containing protein</fullName>
    </submittedName>
</protein>
<feature type="transmembrane region" description="Helical" evidence="7">
    <location>
        <begin position="167"/>
        <end position="186"/>
    </location>
</feature>
<evidence type="ECO:0000256" key="2">
    <source>
        <dbReference type="ARBA" id="ARBA00022475"/>
    </source>
</evidence>
<feature type="transmembrane region" description="Helical" evidence="7">
    <location>
        <begin position="358"/>
        <end position="375"/>
    </location>
</feature>
<dbReference type="InterPro" id="IPR007168">
    <property type="entry name" value="Phageshock_PspC_N"/>
</dbReference>
<dbReference type="PANTHER" id="PTHR33885:SF3">
    <property type="entry name" value="PHAGE SHOCK PROTEIN C"/>
    <property type="match status" value="1"/>
</dbReference>